<dbReference type="CDD" id="cd01791">
    <property type="entry name" value="Ubl_UBL5"/>
    <property type="match status" value="1"/>
</dbReference>
<feature type="compositionally biased region" description="Basic residues" evidence="2">
    <location>
        <begin position="1"/>
        <end position="21"/>
    </location>
</feature>
<feature type="compositionally biased region" description="Basic and acidic residues" evidence="2">
    <location>
        <begin position="22"/>
        <end position="33"/>
    </location>
</feature>
<dbReference type="PROSITE" id="PS50053">
    <property type="entry name" value="UBIQUITIN_2"/>
    <property type="match status" value="1"/>
</dbReference>
<dbReference type="PANTHER" id="PTHR13042">
    <property type="entry name" value="UBIQUITIN-LIKE PROTEIN 5"/>
    <property type="match status" value="1"/>
</dbReference>
<evidence type="ECO:0000256" key="2">
    <source>
        <dbReference type="SAM" id="MobiDB-lite"/>
    </source>
</evidence>
<accession>A0A8S1PCV2</accession>
<keyword evidence="5" id="KW-1185">Reference proteome</keyword>
<dbReference type="AlphaFoldDB" id="A0A8S1PCV2"/>
<dbReference type="InterPro" id="IPR000626">
    <property type="entry name" value="Ubiquitin-like_dom"/>
</dbReference>
<sequence length="189" mass="22340">MGKYKSRSRSRSHKKKKHKNEKQKTKDIQNESKDWRKDKIYIGQKSVQAGLDVLEIIKKERKEDEEKLEQWKKKVGYTGLKVKAPLNIYEEIMKKNIVTPVKPVNTSLINNPQAPRMIEILVNDRLGKNERIKCCPQDKIGDLKKLIAAKIGVRPEKIRLQKQHSVFKDHITLEDYEIKHEMCLEMYYN</sequence>
<name>A0A8S1PCV2_PARPR</name>
<evidence type="ECO:0000256" key="1">
    <source>
        <dbReference type="ARBA" id="ARBA00022786"/>
    </source>
</evidence>
<feature type="domain" description="Ubiquitin-like" evidence="3">
    <location>
        <begin position="118"/>
        <end position="189"/>
    </location>
</feature>
<dbReference type="SMART" id="SM00213">
    <property type="entry name" value="UBQ"/>
    <property type="match status" value="1"/>
</dbReference>
<keyword evidence="1" id="KW-0833">Ubl conjugation pathway</keyword>
<organism evidence="4 5">
    <name type="scientific">Paramecium primaurelia</name>
    <dbReference type="NCBI Taxonomy" id="5886"/>
    <lineage>
        <taxon>Eukaryota</taxon>
        <taxon>Sar</taxon>
        <taxon>Alveolata</taxon>
        <taxon>Ciliophora</taxon>
        <taxon>Intramacronucleata</taxon>
        <taxon>Oligohymenophorea</taxon>
        <taxon>Peniculida</taxon>
        <taxon>Parameciidae</taxon>
        <taxon>Paramecium</taxon>
    </lineage>
</organism>
<dbReference type="FunFam" id="3.10.20.90:FF:000052">
    <property type="entry name" value="Ubiquitin-like protein 5"/>
    <property type="match status" value="1"/>
</dbReference>
<evidence type="ECO:0000313" key="4">
    <source>
        <dbReference type="EMBL" id="CAD8101006.1"/>
    </source>
</evidence>
<evidence type="ECO:0000259" key="3">
    <source>
        <dbReference type="PROSITE" id="PS50053"/>
    </source>
</evidence>
<feature type="region of interest" description="Disordered" evidence="2">
    <location>
        <begin position="1"/>
        <end position="33"/>
    </location>
</feature>
<gene>
    <name evidence="4" type="ORF">PPRIM_AZ9-3.1.T1140062</name>
</gene>
<protein>
    <recommendedName>
        <fullName evidence="3">Ubiquitin-like domain-containing protein</fullName>
    </recommendedName>
</protein>
<dbReference type="EMBL" id="CAJJDM010000117">
    <property type="protein sequence ID" value="CAD8101006.1"/>
    <property type="molecule type" value="Genomic_DNA"/>
</dbReference>
<dbReference type="InterPro" id="IPR039732">
    <property type="entry name" value="Hub1/Ubl5"/>
</dbReference>
<dbReference type="Pfam" id="PF00240">
    <property type="entry name" value="ubiquitin"/>
    <property type="match status" value="1"/>
</dbReference>
<comment type="caution">
    <text evidence="4">The sequence shown here is derived from an EMBL/GenBank/DDBJ whole genome shotgun (WGS) entry which is preliminary data.</text>
</comment>
<proteinExistence type="predicted"/>
<reference evidence="4" key="1">
    <citation type="submission" date="2021-01" db="EMBL/GenBank/DDBJ databases">
        <authorList>
            <consortium name="Genoscope - CEA"/>
            <person name="William W."/>
        </authorList>
    </citation>
    <scope>NUCLEOTIDE SEQUENCE</scope>
</reference>
<evidence type="ECO:0000313" key="5">
    <source>
        <dbReference type="Proteomes" id="UP000688137"/>
    </source>
</evidence>
<dbReference type="Proteomes" id="UP000688137">
    <property type="component" value="Unassembled WGS sequence"/>
</dbReference>